<dbReference type="HAMAP" id="MF_00171">
    <property type="entry name" value="TruA"/>
    <property type="match status" value="1"/>
</dbReference>
<keyword evidence="3 4" id="KW-0413">Isomerase</keyword>
<comment type="subunit">
    <text evidence="4">Homodimer.</text>
</comment>
<dbReference type="PANTHER" id="PTHR11142">
    <property type="entry name" value="PSEUDOURIDYLATE SYNTHASE"/>
    <property type="match status" value="1"/>
</dbReference>
<dbReference type="FunFam" id="3.30.70.580:FF:000001">
    <property type="entry name" value="tRNA pseudouridine synthase A"/>
    <property type="match status" value="1"/>
</dbReference>
<dbReference type="Pfam" id="PF01416">
    <property type="entry name" value="PseudoU_synth_1"/>
    <property type="match status" value="2"/>
</dbReference>
<organism evidence="9 10">
    <name type="scientific">Paenibacillus bovis</name>
    <dbReference type="NCBI Taxonomy" id="1616788"/>
    <lineage>
        <taxon>Bacteria</taxon>
        <taxon>Bacillati</taxon>
        <taxon>Bacillota</taxon>
        <taxon>Bacilli</taxon>
        <taxon>Bacillales</taxon>
        <taxon>Paenibacillaceae</taxon>
        <taxon>Paenibacillus</taxon>
    </lineage>
</organism>
<dbReference type="Gene3D" id="3.30.70.580">
    <property type="entry name" value="Pseudouridine synthase I, catalytic domain, N-terminal subdomain"/>
    <property type="match status" value="1"/>
</dbReference>
<dbReference type="InterPro" id="IPR020094">
    <property type="entry name" value="TruA/RsuA/RluB/E/F_N"/>
</dbReference>
<dbReference type="EMBL" id="CP013023">
    <property type="protein sequence ID" value="ANF98358.1"/>
    <property type="molecule type" value="Genomic_DNA"/>
</dbReference>
<dbReference type="InterPro" id="IPR020095">
    <property type="entry name" value="PsdUridine_synth_TruA_C"/>
</dbReference>
<name>A0A172ZLA0_9BACL</name>
<protein>
    <recommendedName>
        <fullName evidence="4">tRNA pseudouridine synthase A</fullName>
        <ecNumber evidence="4">5.4.99.12</ecNumber>
    </recommendedName>
    <alternativeName>
        <fullName evidence="4">tRNA pseudouridine(38-40) synthase</fullName>
    </alternativeName>
    <alternativeName>
        <fullName evidence="4">tRNA pseudouridylate synthase I</fullName>
    </alternativeName>
    <alternativeName>
        <fullName evidence="4">tRNA-uridine isomerase I</fullName>
    </alternativeName>
</protein>
<feature type="domain" description="Pseudouridine synthase I TruA alpha/beta" evidence="8">
    <location>
        <begin position="8"/>
        <end position="101"/>
    </location>
</feature>
<gene>
    <name evidence="4" type="primary">truA</name>
    <name evidence="9" type="ORF">AR543_21805</name>
</gene>
<evidence type="ECO:0000256" key="7">
    <source>
        <dbReference type="RuleBase" id="RU003792"/>
    </source>
</evidence>
<dbReference type="RefSeq" id="WP_060536427.1">
    <property type="nucleotide sequence ID" value="NZ_CP013023.1"/>
</dbReference>
<reference evidence="9 10" key="2">
    <citation type="journal article" date="2016" name="Int. J. Syst. Evol. Microbiol.">
        <title>Paenibacillus bovis sp. nov., isolated from raw yak (Bos grunniens) milk.</title>
        <authorList>
            <person name="Gao C."/>
            <person name="Han J."/>
            <person name="Liu Z."/>
            <person name="Xu X."/>
            <person name="Hang F."/>
            <person name="Wu Z."/>
        </authorList>
    </citation>
    <scope>NUCLEOTIDE SEQUENCE [LARGE SCALE GENOMIC DNA]</scope>
    <source>
        <strain evidence="9 10">BD3526</strain>
    </source>
</reference>
<dbReference type="InterPro" id="IPR001406">
    <property type="entry name" value="PsdUridine_synth_TruA"/>
</dbReference>
<dbReference type="GO" id="GO:0003723">
    <property type="term" value="F:RNA binding"/>
    <property type="evidence" value="ECO:0007669"/>
    <property type="project" value="InterPro"/>
</dbReference>
<dbReference type="InterPro" id="IPR020097">
    <property type="entry name" value="PsdUridine_synth_TruA_a/b_dom"/>
</dbReference>
<comment type="function">
    <text evidence="4">Formation of pseudouridine at positions 38, 39 and 40 in the anticodon stem and loop of transfer RNAs.</text>
</comment>
<dbReference type="GO" id="GO:0160147">
    <property type="term" value="F:tRNA pseudouridine(38-40) synthase activity"/>
    <property type="evidence" value="ECO:0007669"/>
    <property type="project" value="UniProtKB-EC"/>
</dbReference>
<proteinExistence type="inferred from homology"/>
<evidence type="ECO:0000256" key="1">
    <source>
        <dbReference type="ARBA" id="ARBA00009375"/>
    </source>
</evidence>
<evidence type="ECO:0000256" key="5">
    <source>
        <dbReference type="PIRSR" id="PIRSR001430-1"/>
    </source>
</evidence>
<keyword evidence="2 4" id="KW-0819">tRNA processing</keyword>
<dbReference type="PIRSF" id="PIRSF001430">
    <property type="entry name" value="tRNA_psdUrid_synth"/>
    <property type="match status" value="1"/>
</dbReference>
<dbReference type="InterPro" id="IPR020103">
    <property type="entry name" value="PsdUridine_synth_cat_dom_sf"/>
</dbReference>
<keyword evidence="10" id="KW-1185">Reference proteome</keyword>
<comment type="catalytic activity">
    <reaction evidence="4 7">
        <text>uridine(38/39/40) in tRNA = pseudouridine(38/39/40) in tRNA</text>
        <dbReference type="Rhea" id="RHEA:22376"/>
        <dbReference type="Rhea" id="RHEA-COMP:10085"/>
        <dbReference type="Rhea" id="RHEA-COMP:10087"/>
        <dbReference type="ChEBI" id="CHEBI:65314"/>
        <dbReference type="ChEBI" id="CHEBI:65315"/>
        <dbReference type="EC" id="5.4.99.12"/>
    </reaction>
</comment>
<comment type="caution">
    <text evidence="4">Lacks conserved residue(s) required for the propagation of feature annotation.</text>
</comment>
<reference evidence="10" key="1">
    <citation type="submission" date="2015-10" db="EMBL/GenBank/DDBJ databases">
        <title>Genome of Paenibacillus bovis sp. nov.</title>
        <authorList>
            <person name="Wu Z."/>
            <person name="Gao C."/>
            <person name="Liu Z."/>
            <person name="Zheng H."/>
        </authorList>
    </citation>
    <scope>NUCLEOTIDE SEQUENCE [LARGE SCALE GENOMIC DNA]</scope>
    <source>
        <strain evidence="10">BD3526</strain>
    </source>
</reference>
<dbReference type="STRING" id="1616788.AR543_21805"/>
<feature type="domain" description="Pseudouridine synthase I TruA alpha/beta" evidence="8">
    <location>
        <begin position="143"/>
        <end position="255"/>
    </location>
</feature>
<dbReference type="Gene3D" id="3.30.70.660">
    <property type="entry name" value="Pseudouridine synthase I, catalytic domain, C-terminal subdomain"/>
    <property type="match status" value="1"/>
</dbReference>
<dbReference type="Proteomes" id="UP000078148">
    <property type="component" value="Chromosome"/>
</dbReference>
<evidence type="ECO:0000313" key="10">
    <source>
        <dbReference type="Proteomes" id="UP000078148"/>
    </source>
</evidence>
<feature type="binding site" evidence="4 6">
    <location>
        <position position="110"/>
    </location>
    <ligand>
        <name>substrate</name>
    </ligand>
</feature>
<dbReference type="GO" id="GO:0031119">
    <property type="term" value="P:tRNA pseudouridine synthesis"/>
    <property type="evidence" value="ECO:0007669"/>
    <property type="project" value="UniProtKB-UniRule"/>
</dbReference>
<dbReference type="EC" id="5.4.99.12" evidence="4"/>
<dbReference type="PANTHER" id="PTHR11142:SF0">
    <property type="entry name" value="TRNA PSEUDOURIDINE SYNTHASE-LIKE 1"/>
    <property type="match status" value="1"/>
</dbReference>
<evidence type="ECO:0000256" key="4">
    <source>
        <dbReference type="HAMAP-Rule" id="MF_00171"/>
    </source>
</evidence>
<dbReference type="OrthoDB" id="9811823at2"/>
<sequence>MRNLCMTVNYDGSRYNGFQTQPDGNTVQDHLEKAIATLVGEKPKIHGSGRTDAGVHAVGQVFNFMTDSPIPADRWPLALNGRLPRDIVVTGAQNVPLEFHSRRSAKRKTYRYTINANQYADVFLRHMQLHHPARLNVQAMEEAFHHFVGTYDFTSFASRYSQKQNHVRTVLETRLEIDYSQTRPHTRDQGILHFYITGNGFLQHMVRIIMGTLIQVGEGKHKPDAIPGMIAACDRSAAGPTAVSKALTMWGVHYDDINFQDK</sequence>
<evidence type="ECO:0000313" key="9">
    <source>
        <dbReference type="EMBL" id="ANF98358.1"/>
    </source>
</evidence>
<dbReference type="KEGG" id="pbv:AR543_21805"/>
<comment type="similarity">
    <text evidence="1 4 7">Belongs to the tRNA pseudouridine synthase TruA family.</text>
</comment>
<dbReference type="AlphaFoldDB" id="A0A172ZLA0"/>
<dbReference type="CDD" id="cd02570">
    <property type="entry name" value="PseudoU_synth_EcTruA"/>
    <property type="match status" value="1"/>
</dbReference>
<evidence type="ECO:0000256" key="3">
    <source>
        <dbReference type="ARBA" id="ARBA00023235"/>
    </source>
</evidence>
<evidence type="ECO:0000259" key="8">
    <source>
        <dbReference type="Pfam" id="PF01416"/>
    </source>
</evidence>
<accession>A0A172ZLA0</accession>
<dbReference type="NCBIfam" id="TIGR00071">
    <property type="entry name" value="hisT_truA"/>
    <property type="match status" value="1"/>
</dbReference>
<evidence type="ECO:0000256" key="2">
    <source>
        <dbReference type="ARBA" id="ARBA00022694"/>
    </source>
</evidence>
<evidence type="ECO:0000256" key="6">
    <source>
        <dbReference type="PIRSR" id="PIRSR001430-2"/>
    </source>
</evidence>
<feature type="active site" description="Nucleophile" evidence="4 5">
    <location>
        <position position="52"/>
    </location>
</feature>
<dbReference type="SUPFAM" id="SSF55120">
    <property type="entry name" value="Pseudouridine synthase"/>
    <property type="match status" value="1"/>
</dbReference>